<protein>
    <recommendedName>
        <fullName evidence="2">Fe2OG dioxygenase domain-containing protein</fullName>
    </recommendedName>
</protein>
<dbReference type="InterPro" id="IPR005123">
    <property type="entry name" value="Oxoglu/Fe-dep_dioxygenase_dom"/>
</dbReference>
<gene>
    <name evidence="3" type="ORF">P43SY_009878</name>
</gene>
<dbReference type="Pfam" id="PF13640">
    <property type="entry name" value="2OG-FeII_Oxy_3"/>
    <property type="match status" value="1"/>
</dbReference>
<organism evidence="3 4">
    <name type="scientific">Pythium insidiosum</name>
    <name type="common">Pythiosis disease agent</name>
    <dbReference type="NCBI Taxonomy" id="114742"/>
    <lineage>
        <taxon>Eukaryota</taxon>
        <taxon>Sar</taxon>
        <taxon>Stramenopiles</taxon>
        <taxon>Oomycota</taxon>
        <taxon>Peronosporomycetes</taxon>
        <taxon>Pythiales</taxon>
        <taxon>Pythiaceae</taxon>
        <taxon>Pythium</taxon>
    </lineage>
</organism>
<feature type="region of interest" description="Disordered" evidence="1">
    <location>
        <begin position="347"/>
        <end position="373"/>
    </location>
</feature>
<sequence>MTNAALQRVSDLLTDAATPSACFTSGFRDAFPPPRIAVPHVGELALPFTAKAAKTVIEQCRLAPYGHGEKTLVNTAVRHTWELDAAQLTIGNADWHRLIDEIKDECIQALGVTTPASDVHAKLYKMLVYQRGGKFDVHQDSEKEPGMFATLVVVLPGYYDGGALVVYPPRRKGEPYTWHGRHRHGLKTLHYAAFYADCEHQVLPVTSGNRLCLTYNLVVSSSSPSVPRFDVTHPSIPGLLDAMTAYFKTPLQESQLIWSHALSWSKGTTGEGKRMPMGYVHVLDHKYTNEGLRIERLKGKDAPLGQRLARFCHDSKGEYALFLCRANYCCTYQCGYADDDDDGFCLGFESGSEEDDGSENGAPPRDGDDTDSDLEITEEDKERWLQLGSPWRALSPHTLFSTCPDVGVDLESEVAPVGRFADVEYDNRETIFTGNEGTRRENWYTTAALVVMPLETQMELLARQSPDAIAWGIEMFSHSGREEPEIVQLQRRVARGVLLRSPIDWEADSLAFKRCLSVALRLRDEELLFALLARMSSIEFEPRLAQALTPSADALQRLVQAVPVSRLPLRSRVNLACSLLAAGERDKENVRAATQTDAGAQLRRVLEALKIAKPLADAPPPSGLAGGAGAQAPRRVFHTPSKTPRLSADELARLLGLALPESPGLLRQCLQLDGVDVVDVVAPAFLSAVKARSAPCDGVNLGAALLWETLSTTATSKPTWALPVDDPPTTVCRDWGCEDCPDLEAFLRSEDETELRLRVSADRRRHVEKYISTHASSLVETRVDRTGRPHALVLTKRRAAVDSKRQRCQQLMTALAALVTPGFVLPRALENA</sequence>
<dbReference type="PANTHER" id="PTHR33099">
    <property type="entry name" value="FE2OG DIOXYGENASE DOMAIN-CONTAINING PROTEIN"/>
    <property type="match status" value="1"/>
</dbReference>
<keyword evidence="4" id="KW-1185">Reference proteome</keyword>
<dbReference type="Gene3D" id="2.60.120.620">
    <property type="entry name" value="q2cbj1_9rhob like domain"/>
    <property type="match status" value="1"/>
</dbReference>
<dbReference type="Proteomes" id="UP001209570">
    <property type="component" value="Unassembled WGS sequence"/>
</dbReference>
<dbReference type="InterPro" id="IPR044862">
    <property type="entry name" value="Pro_4_hyd_alph_FE2OG_OXY"/>
</dbReference>
<dbReference type="EMBL" id="JAKCXM010000442">
    <property type="protein sequence ID" value="KAJ0393993.1"/>
    <property type="molecule type" value="Genomic_DNA"/>
</dbReference>
<dbReference type="AlphaFoldDB" id="A0AAD5LCN9"/>
<proteinExistence type="predicted"/>
<comment type="caution">
    <text evidence="3">The sequence shown here is derived from an EMBL/GenBank/DDBJ whole genome shotgun (WGS) entry which is preliminary data.</text>
</comment>
<feature type="domain" description="Fe2OG dioxygenase" evidence="2">
    <location>
        <begin position="118"/>
        <end position="219"/>
    </location>
</feature>
<dbReference type="PANTHER" id="PTHR33099:SF7">
    <property type="entry name" value="MYND-TYPE DOMAIN-CONTAINING PROTEIN"/>
    <property type="match status" value="1"/>
</dbReference>
<accession>A0AAD5LCN9</accession>
<evidence type="ECO:0000313" key="3">
    <source>
        <dbReference type="EMBL" id="KAJ0393993.1"/>
    </source>
</evidence>
<name>A0AAD5LCN9_PYTIN</name>
<reference evidence="3" key="1">
    <citation type="submission" date="2021-12" db="EMBL/GenBank/DDBJ databases">
        <title>Prjna785345.</title>
        <authorList>
            <person name="Rujirawat T."/>
            <person name="Krajaejun T."/>
        </authorList>
    </citation>
    <scope>NUCLEOTIDE SEQUENCE</scope>
    <source>
        <strain evidence="3">Pi057C3</strain>
    </source>
</reference>
<evidence type="ECO:0000259" key="2">
    <source>
        <dbReference type="PROSITE" id="PS51471"/>
    </source>
</evidence>
<dbReference type="PROSITE" id="PS51471">
    <property type="entry name" value="FE2OG_OXY"/>
    <property type="match status" value="1"/>
</dbReference>
<evidence type="ECO:0000256" key="1">
    <source>
        <dbReference type="SAM" id="MobiDB-lite"/>
    </source>
</evidence>
<evidence type="ECO:0000313" key="4">
    <source>
        <dbReference type="Proteomes" id="UP001209570"/>
    </source>
</evidence>